<proteinExistence type="predicted"/>
<evidence type="ECO:0000313" key="3">
    <source>
        <dbReference type="Proteomes" id="UP001596241"/>
    </source>
</evidence>
<name>A0ABW1FMS1_9ACTN</name>
<protein>
    <recommendedName>
        <fullName evidence="4">Integral membrane protein</fullName>
    </recommendedName>
</protein>
<evidence type="ECO:0000256" key="1">
    <source>
        <dbReference type="SAM" id="MobiDB-lite"/>
    </source>
</evidence>
<dbReference type="RefSeq" id="WP_345078042.1">
    <property type="nucleotide sequence ID" value="NZ_BAAAWG010000002.1"/>
</dbReference>
<evidence type="ECO:0008006" key="4">
    <source>
        <dbReference type="Google" id="ProtNLM"/>
    </source>
</evidence>
<feature type="compositionally biased region" description="Low complexity" evidence="1">
    <location>
        <begin position="1"/>
        <end position="17"/>
    </location>
</feature>
<feature type="region of interest" description="Disordered" evidence="1">
    <location>
        <begin position="356"/>
        <end position="393"/>
    </location>
</feature>
<organism evidence="2 3">
    <name type="scientific">Streptomyces ramulosus</name>
    <dbReference type="NCBI Taxonomy" id="47762"/>
    <lineage>
        <taxon>Bacteria</taxon>
        <taxon>Bacillati</taxon>
        <taxon>Actinomycetota</taxon>
        <taxon>Actinomycetes</taxon>
        <taxon>Kitasatosporales</taxon>
        <taxon>Streptomycetaceae</taxon>
        <taxon>Streptomyces</taxon>
    </lineage>
</organism>
<gene>
    <name evidence="2" type="ORF">ACFP3M_20815</name>
</gene>
<keyword evidence="3" id="KW-1185">Reference proteome</keyword>
<reference evidence="3" key="1">
    <citation type="journal article" date="2019" name="Int. J. Syst. Evol. Microbiol.">
        <title>The Global Catalogue of Microorganisms (GCM) 10K type strain sequencing project: providing services to taxonomists for standard genome sequencing and annotation.</title>
        <authorList>
            <consortium name="The Broad Institute Genomics Platform"/>
            <consortium name="The Broad Institute Genome Sequencing Center for Infectious Disease"/>
            <person name="Wu L."/>
            <person name="Ma J."/>
        </authorList>
    </citation>
    <scope>NUCLEOTIDE SEQUENCE [LARGE SCALE GENOMIC DNA]</scope>
    <source>
        <strain evidence="3">CGMCC 1.15809</strain>
    </source>
</reference>
<dbReference type="Proteomes" id="UP001596241">
    <property type="component" value="Unassembled WGS sequence"/>
</dbReference>
<accession>A0ABW1FMS1</accession>
<evidence type="ECO:0000313" key="2">
    <source>
        <dbReference type="EMBL" id="MFC5895242.1"/>
    </source>
</evidence>
<feature type="region of interest" description="Disordered" evidence="1">
    <location>
        <begin position="1"/>
        <end position="29"/>
    </location>
</feature>
<comment type="caution">
    <text evidence="2">The sequence shown here is derived from an EMBL/GenBank/DDBJ whole genome shotgun (WGS) entry which is preliminary data.</text>
</comment>
<sequence>MNVSTATSDSSPTTSLSNDAPLRSAEPRTKVISSVPVGYPRTAAGAKAAASNFTVVMGSWPFLTEAGARRSALSVMTANSAPKAVAEKADRTARQAARGLQNGNHKLDRNRGIARTGVLSARTLGFDIHRATVRLWTTAVRGSAVGHRAPATSYRSVTVSLVWENNDWKLYGGSEQKGLVAPIDFRQSTNSASSFADYVPGNAADPVLSGSVGQDGFPARYRHTEQGARGAATSAVALWGDPRFFTSSEWRHHMLAATAAPSSLRTLTSDTDATAALVRENRALGEDGTTADGGLLVTRTAALATRAVSYSDRAASIEVWTASVGGVAGPDETQTPQCAFLRMTVDLTWSGGTWTTTAVTPSEPLVPAPPADPASHSSSFAGVGGVADAPPTA</sequence>
<dbReference type="EMBL" id="JBHSPW010000009">
    <property type="protein sequence ID" value="MFC5895242.1"/>
    <property type="molecule type" value="Genomic_DNA"/>
</dbReference>